<sequence length="122" mass="12558">MLSCYGFAVLAHNMIGAGHSHAQQAQSSQTTLTSKTLVAAASLADGALSDGKALVADADTAPDDANSLDEAGSEHAELVDARNDIPLPLLLSEQPPKLGLTTTVSPFLARPKRPPRAALFVA</sequence>
<organism evidence="1 2">
    <name type="scientific">Variovorax paradoxus</name>
    <dbReference type="NCBI Taxonomy" id="34073"/>
    <lineage>
        <taxon>Bacteria</taxon>
        <taxon>Pseudomonadati</taxon>
        <taxon>Pseudomonadota</taxon>
        <taxon>Betaproteobacteria</taxon>
        <taxon>Burkholderiales</taxon>
        <taxon>Comamonadaceae</taxon>
        <taxon>Variovorax</taxon>
    </lineage>
</organism>
<protein>
    <submittedName>
        <fullName evidence="1">Uncharacterized protein</fullName>
    </submittedName>
</protein>
<dbReference type="AlphaFoldDB" id="A0AA91IB76"/>
<reference evidence="1 2" key="1">
    <citation type="submission" date="2016-03" db="EMBL/GenBank/DDBJ databases">
        <title>Genome sequence of Variovorax paradoxus KB5.</title>
        <authorList>
            <person name="Jeong H."/>
            <person name="Hong C.E."/>
            <person name="Jo S.H."/>
            <person name="Park J.M."/>
        </authorList>
    </citation>
    <scope>NUCLEOTIDE SEQUENCE [LARGE SCALE GENOMIC DNA]</scope>
    <source>
        <strain evidence="1 2">KB5</strain>
    </source>
</reference>
<proteinExistence type="predicted"/>
<accession>A0AA91IB76</accession>
<gene>
    <name evidence="1" type="ORF">A3K87_01170</name>
</gene>
<dbReference type="EMBL" id="LVHG01000040">
    <property type="protein sequence ID" value="OAK64215.1"/>
    <property type="molecule type" value="Genomic_DNA"/>
</dbReference>
<evidence type="ECO:0000313" key="2">
    <source>
        <dbReference type="Proteomes" id="UP000077852"/>
    </source>
</evidence>
<dbReference type="Proteomes" id="UP000077852">
    <property type="component" value="Unassembled WGS sequence"/>
</dbReference>
<name>A0AA91IB76_VARPD</name>
<comment type="caution">
    <text evidence="1">The sequence shown here is derived from an EMBL/GenBank/DDBJ whole genome shotgun (WGS) entry which is preliminary data.</text>
</comment>
<evidence type="ECO:0000313" key="1">
    <source>
        <dbReference type="EMBL" id="OAK64215.1"/>
    </source>
</evidence>